<protein>
    <submittedName>
        <fullName evidence="4">Glutamate-1-semialdehyde 2,1-aminomutase</fullName>
    </submittedName>
</protein>
<dbReference type="InterPro" id="IPR005814">
    <property type="entry name" value="Aminotrans_3"/>
</dbReference>
<evidence type="ECO:0000256" key="3">
    <source>
        <dbReference type="RuleBase" id="RU003560"/>
    </source>
</evidence>
<keyword evidence="2 3" id="KW-0663">Pyridoxal phosphate</keyword>
<dbReference type="InterPro" id="IPR015424">
    <property type="entry name" value="PyrdxlP-dep_Trfase"/>
</dbReference>
<name>A0A1M7ZKZ0_9HYPH</name>
<dbReference type="RefSeq" id="WP_073628612.1">
    <property type="nucleotide sequence ID" value="NZ_FRXO01000004.1"/>
</dbReference>
<dbReference type="InterPro" id="IPR015422">
    <property type="entry name" value="PyrdxlP-dep_Trfase_small"/>
</dbReference>
<reference evidence="4 5" key="1">
    <citation type="submission" date="2016-12" db="EMBL/GenBank/DDBJ databases">
        <authorList>
            <person name="Song W.-J."/>
            <person name="Kurnit D.M."/>
        </authorList>
    </citation>
    <scope>NUCLEOTIDE SEQUENCE [LARGE SCALE GENOMIC DNA]</scope>
    <source>
        <strain evidence="4 5">DSM 19599</strain>
    </source>
</reference>
<evidence type="ECO:0000256" key="1">
    <source>
        <dbReference type="ARBA" id="ARBA00001933"/>
    </source>
</evidence>
<dbReference type="NCBIfam" id="NF005453">
    <property type="entry name" value="PRK07046.1"/>
    <property type="match status" value="1"/>
</dbReference>
<keyword evidence="5" id="KW-1185">Reference proteome</keyword>
<dbReference type="STRING" id="1123029.SAMN02745172_02215"/>
<dbReference type="Proteomes" id="UP000186406">
    <property type="component" value="Unassembled WGS sequence"/>
</dbReference>
<dbReference type="GO" id="GO:0008483">
    <property type="term" value="F:transaminase activity"/>
    <property type="evidence" value="ECO:0007669"/>
    <property type="project" value="InterPro"/>
</dbReference>
<dbReference type="Gene3D" id="3.40.640.10">
    <property type="entry name" value="Type I PLP-dependent aspartate aminotransferase-like (Major domain)"/>
    <property type="match status" value="1"/>
</dbReference>
<accession>A0A1M7ZKZ0</accession>
<evidence type="ECO:0000313" key="5">
    <source>
        <dbReference type="Proteomes" id="UP000186406"/>
    </source>
</evidence>
<dbReference type="AlphaFoldDB" id="A0A1M7ZKZ0"/>
<evidence type="ECO:0000256" key="2">
    <source>
        <dbReference type="ARBA" id="ARBA00022898"/>
    </source>
</evidence>
<dbReference type="OrthoDB" id="9801052at2"/>
<dbReference type="InterPro" id="IPR015421">
    <property type="entry name" value="PyrdxlP-dep_Trfase_major"/>
</dbReference>
<dbReference type="PANTHER" id="PTHR43713">
    <property type="entry name" value="GLUTAMATE-1-SEMIALDEHYDE 2,1-AMINOMUTASE"/>
    <property type="match status" value="1"/>
</dbReference>
<comment type="similarity">
    <text evidence="3">Belongs to the class-III pyridoxal-phosphate-dependent aminotransferase family.</text>
</comment>
<dbReference type="Pfam" id="PF00202">
    <property type="entry name" value="Aminotran_3"/>
    <property type="match status" value="1"/>
</dbReference>
<dbReference type="SUPFAM" id="SSF53383">
    <property type="entry name" value="PLP-dependent transferases"/>
    <property type="match status" value="1"/>
</dbReference>
<dbReference type="EMBL" id="FRXO01000004">
    <property type="protein sequence ID" value="SHO65570.1"/>
    <property type="molecule type" value="Genomic_DNA"/>
</dbReference>
<comment type="cofactor">
    <cofactor evidence="1">
        <name>pyridoxal 5'-phosphate</name>
        <dbReference type="ChEBI" id="CHEBI:597326"/>
    </cofactor>
</comment>
<proteinExistence type="inferred from homology"/>
<dbReference type="GO" id="GO:0030170">
    <property type="term" value="F:pyridoxal phosphate binding"/>
    <property type="evidence" value="ECO:0007669"/>
    <property type="project" value="InterPro"/>
</dbReference>
<sequence length="466" mass="49124">MSSQPDSSASSFRAFESAAAALYAREAAVYAERRPRSSAACRDHGAGFVSNVPLHWMLDWPMPFPMVVAEAQGVHIADIDGNRLTDFCLGDTGAMFGHAPPPVVRALAGLATRGFTFMLPSADAFAAGDLLAARFGLPHWQVATTASDANRFAIRAARAVTRRPKVLVFDGCYHGTVEDTLVDLVDGRTIARRSLIGQVADLSQTTVAIPFNDVDALRQALAAGDVACIIAEPVMTNCSMILPEPGFHEALRALTRAAGTLLLIDETHTLSTGPGGYTRVHGLEPDLMVMGKPIAGGVPAAVWGMTAAVAEAFAAARDRDEHGHSGIGTTLSGSALQLACLRACLEEVMTEEAYAAMLDRAAEIEAGLASVIRSFGLPWHVARVGARLEVVFRSAPLRNAAEARAAAMPETERALHMMLLNRGFLLTPFHNMVLVGPGVTNAEAAAFVAAFADAVAELSSSAEAIQ</sequence>
<organism evidence="4 5">
    <name type="scientific">Pseudoxanthobacter soli DSM 19599</name>
    <dbReference type="NCBI Taxonomy" id="1123029"/>
    <lineage>
        <taxon>Bacteria</taxon>
        <taxon>Pseudomonadati</taxon>
        <taxon>Pseudomonadota</taxon>
        <taxon>Alphaproteobacteria</taxon>
        <taxon>Hyphomicrobiales</taxon>
        <taxon>Segnochrobactraceae</taxon>
        <taxon>Pseudoxanthobacter</taxon>
    </lineage>
</organism>
<evidence type="ECO:0000313" key="4">
    <source>
        <dbReference type="EMBL" id="SHO65570.1"/>
    </source>
</evidence>
<gene>
    <name evidence="4" type="ORF">SAMN02745172_02215</name>
</gene>
<dbReference type="Gene3D" id="3.90.1150.10">
    <property type="entry name" value="Aspartate Aminotransferase, domain 1"/>
    <property type="match status" value="1"/>
</dbReference>
<dbReference type="PANTHER" id="PTHR43713:SF3">
    <property type="entry name" value="GLUTAMATE-1-SEMIALDEHYDE 2,1-AMINOMUTASE 1, CHLOROPLASTIC-RELATED"/>
    <property type="match status" value="1"/>
</dbReference>